<evidence type="ECO:0000256" key="12">
    <source>
        <dbReference type="ARBA" id="ARBA00022993"/>
    </source>
</evidence>
<dbReference type="GO" id="GO:0005737">
    <property type="term" value="C:cytoplasm"/>
    <property type="evidence" value="ECO:0007669"/>
    <property type="project" value="UniProtKB-SubCell"/>
</dbReference>
<evidence type="ECO:0000256" key="10">
    <source>
        <dbReference type="ARBA" id="ARBA00022777"/>
    </source>
</evidence>
<dbReference type="GO" id="GO:0005524">
    <property type="term" value="F:ATP binding"/>
    <property type="evidence" value="ECO:0007669"/>
    <property type="project" value="UniProtKB-UniRule"/>
</dbReference>
<evidence type="ECO:0000256" key="1">
    <source>
        <dbReference type="ARBA" id="ARBA00001206"/>
    </source>
</evidence>
<keyword evidence="10 14" id="KW-0418">Kinase</keyword>
<organism evidence="18 19">
    <name type="scientific">Brevibacterium senegalense</name>
    <dbReference type="NCBI Taxonomy" id="1033736"/>
    <lineage>
        <taxon>Bacteria</taxon>
        <taxon>Bacillati</taxon>
        <taxon>Actinomycetota</taxon>
        <taxon>Actinomycetes</taxon>
        <taxon>Micrococcales</taxon>
        <taxon>Brevibacteriaceae</taxon>
        <taxon>Brevibacterium</taxon>
    </lineage>
</organism>
<evidence type="ECO:0000313" key="19">
    <source>
        <dbReference type="Proteomes" id="UP000784435"/>
    </source>
</evidence>
<dbReference type="InterPro" id="IPR004566">
    <property type="entry name" value="PanK"/>
</dbReference>
<dbReference type="EMBL" id="DYUK01000054">
    <property type="protein sequence ID" value="HJG79239.1"/>
    <property type="molecule type" value="Genomic_DNA"/>
</dbReference>
<evidence type="ECO:0000256" key="16">
    <source>
        <dbReference type="SAM" id="MobiDB-lite"/>
    </source>
</evidence>
<evidence type="ECO:0000256" key="2">
    <source>
        <dbReference type="ARBA" id="ARBA00004496"/>
    </source>
</evidence>
<dbReference type="PIRSF" id="PIRSF000545">
    <property type="entry name" value="Pantothenate_kin"/>
    <property type="match status" value="1"/>
</dbReference>
<dbReference type="GO" id="GO:0015937">
    <property type="term" value="P:coenzyme A biosynthetic process"/>
    <property type="evidence" value="ECO:0007669"/>
    <property type="project" value="UniProtKB-UniRule"/>
</dbReference>
<evidence type="ECO:0000256" key="9">
    <source>
        <dbReference type="ARBA" id="ARBA00022741"/>
    </source>
</evidence>
<evidence type="ECO:0000256" key="8">
    <source>
        <dbReference type="ARBA" id="ARBA00022679"/>
    </source>
</evidence>
<comment type="similarity">
    <text evidence="4 14 15">Belongs to the prokaryotic pantothenate kinase family.</text>
</comment>
<feature type="domain" description="Phosphoribulokinase/uridine kinase" evidence="17">
    <location>
        <begin position="122"/>
        <end position="268"/>
    </location>
</feature>
<dbReference type="SUPFAM" id="SSF52540">
    <property type="entry name" value="P-loop containing nucleoside triphosphate hydrolases"/>
    <property type="match status" value="1"/>
</dbReference>
<gene>
    <name evidence="14 18" type="primary">coaA</name>
    <name evidence="18" type="ORF">K8V08_02370</name>
</gene>
<comment type="caution">
    <text evidence="18">The sequence shown here is derived from an EMBL/GenBank/DDBJ whole genome shotgun (WGS) entry which is preliminary data.</text>
</comment>
<evidence type="ECO:0000313" key="18">
    <source>
        <dbReference type="EMBL" id="HJG79239.1"/>
    </source>
</evidence>
<evidence type="ECO:0000256" key="3">
    <source>
        <dbReference type="ARBA" id="ARBA00005225"/>
    </source>
</evidence>
<evidence type="ECO:0000256" key="4">
    <source>
        <dbReference type="ARBA" id="ARBA00006087"/>
    </source>
</evidence>
<evidence type="ECO:0000256" key="15">
    <source>
        <dbReference type="RuleBase" id="RU003530"/>
    </source>
</evidence>
<keyword evidence="8 14" id="KW-0808">Transferase</keyword>
<keyword evidence="12 14" id="KW-0173">Coenzyme A biosynthesis</keyword>
<dbReference type="Gene3D" id="3.40.50.300">
    <property type="entry name" value="P-loop containing nucleotide triphosphate hydrolases"/>
    <property type="match status" value="1"/>
</dbReference>
<keyword evidence="7 14" id="KW-0963">Cytoplasm</keyword>
<reference evidence="18" key="2">
    <citation type="submission" date="2021-09" db="EMBL/GenBank/DDBJ databases">
        <authorList>
            <person name="Gilroy R."/>
        </authorList>
    </citation>
    <scope>NUCLEOTIDE SEQUENCE</scope>
    <source>
        <strain evidence="18">ChiGjej5B5-7349</strain>
    </source>
</reference>
<dbReference type="AlphaFoldDB" id="A0A921MD55"/>
<dbReference type="NCBIfam" id="TIGR00554">
    <property type="entry name" value="panK_bact"/>
    <property type="match status" value="1"/>
</dbReference>
<evidence type="ECO:0000256" key="13">
    <source>
        <dbReference type="ARBA" id="ARBA00032866"/>
    </source>
</evidence>
<dbReference type="PANTHER" id="PTHR10285">
    <property type="entry name" value="URIDINE KINASE"/>
    <property type="match status" value="1"/>
</dbReference>
<evidence type="ECO:0000256" key="6">
    <source>
        <dbReference type="ARBA" id="ARBA00015080"/>
    </source>
</evidence>
<feature type="binding site" evidence="14">
    <location>
        <begin position="127"/>
        <end position="134"/>
    </location>
    <ligand>
        <name>ATP</name>
        <dbReference type="ChEBI" id="CHEBI:30616"/>
    </ligand>
</feature>
<reference evidence="18" key="1">
    <citation type="journal article" date="2021" name="PeerJ">
        <title>Extensive microbial diversity within the chicken gut microbiome revealed by metagenomics and culture.</title>
        <authorList>
            <person name="Gilroy R."/>
            <person name="Ravi A."/>
            <person name="Getino M."/>
            <person name="Pursley I."/>
            <person name="Horton D.L."/>
            <person name="Alikhan N.F."/>
            <person name="Baker D."/>
            <person name="Gharbi K."/>
            <person name="Hall N."/>
            <person name="Watson M."/>
            <person name="Adriaenssens E.M."/>
            <person name="Foster-Nyarko E."/>
            <person name="Jarju S."/>
            <person name="Secka A."/>
            <person name="Antonio M."/>
            <person name="Oren A."/>
            <person name="Chaudhuri R.R."/>
            <person name="La Ragione R."/>
            <person name="Hildebrand F."/>
            <person name="Pallen M.J."/>
        </authorList>
    </citation>
    <scope>NUCLEOTIDE SEQUENCE</scope>
    <source>
        <strain evidence="18">ChiGjej5B5-7349</strain>
    </source>
</reference>
<protein>
    <recommendedName>
        <fullName evidence="6 14">Pantothenate kinase</fullName>
        <ecNumber evidence="5 14">2.7.1.33</ecNumber>
    </recommendedName>
    <alternativeName>
        <fullName evidence="13 14">Pantothenic acid kinase</fullName>
    </alternativeName>
</protein>
<proteinExistence type="inferred from homology"/>
<comment type="pathway">
    <text evidence="3 14 15">Cofactor biosynthesis; coenzyme A biosynthesis; CoA from (R)-pantothenate: step 1/5.</text>
</comment>
<accession>A0A921MD55</accession>
<dbReference type="InterPro" id="IPR027417">
    <property type="entry name" value="P-loop_NTPase"/>
</dbReference>
<evidence type="ECO:0000259" key="17">
    <source>
        <dbReference type="Pfam" id="PF00485"/>
    </source>
</evidence>
<dbReference type="HAMAP" id="MF_00215">
    <property type="entry name" value="Pantothen_kinase_1"/>
    <property type="match status" value="1"/>
</dbReference>
<dbReference type="InterPro" id="IPR006083">
    <property type="entry name" value="PRK/URK"/>
</dbReference>
<keyword evidence="9 14" id="KW-0547">Nucleotide-binding</keyword>
<evidence type="ECO:0000256" key="7">
    <source>
        <dbReference type="ARBA" id="ARBA00022490"/>
    </source>
</evidence>
<comment type="subcellular location">
    <subcellularLocation>
        <location evidence="2 14 15">Cytoplasm</location>
    </subcellularLocation>
</comment>
<dbReference type="GO" id="GO:0004594">
    <property type="term" value="F:pantothenate kinase activity"/>
    <property type="evidence" value="ECO:0007669"/>
    <property type="project" value="UniProtKB-UniRule"/>
</dbReference>
<feature type="region of interest" description="Disordered" evidence="16">
    <location>
        <begin position="1"/>
        <end position="32"/>
    </location>
</feature>
<dbReference type="CDD" id="cd02025">
    <property type="entry name" value="PanK"/>
    <property type="match status" value="1"/>
</dbReference>
<dbReference type="Pfam" id="PF00485">
    <property type="entry name" value="PRK"/>
    <property type="match status" value="1"/>
</dbReference>
<name>A0A921MD55_9MICO</name>
<comment type="catalytic activity">
    <reaction evidence="1 14 15">
        <text>(R)-pantothenate + ATP = (R)-4'-phosphopantothenate + ADP + H(+)</text>
        <dbReference type="Rhea" id="RHEA:16373"/>
        <dbReference type="ChEBI" id="CHEBI:10986"/>
        <dbReference type="ChEBI" id="CHEBI:15378"/>
        <dbReference type="ChEBI" id="CHEBI:29032"/>
        <dbReference type="ChEBI" id="CHEBI:30616"/>
        <dbReference type="ChEBI" id="CHEBI:456216"/>
        <dbReference type="EC" id="2.7.1.33"/>
    </reaction>
</comment>
<dbReference type="Proteomes" id="UP000784435">
    <property type="component" value="Unassembled WGS sequence"/>
</dbReference>
<evidence type="ECO:0000256" key="5">
    <source>
        <dbReference type="ARBA" id="ARBA00012102"/>
    </source>
</evidence>
<evidence type="ECO:0000256" key="11">
    <source>
        <dbReference type="ARBA" id="ARBA00022840"/>
    </source>
</evidence>
<dbReference type="EC" id="2.7.1.33" evidence="5 14"/>
<evidence type="ECO:0000256" key="14">
    <source>
        <dbReference type="HAMAP-Rule" id="MF_00215"/>
    </source>
</evidence>
<sequence length="349" mass="39305">MVEHDTETSTPLSDAARRLAGLRPRRRTDTDAQSPYWHFTREQWSRLADSTPLPLTASDVARLRGLGERIDIEEVETIYLPLSRLLNLYSAARGQKHEVTREFLSPLADEGFEPASKRTPFVIGVAGSVAVGKSTTARLLREMLARWSDTPRVELLTTDGFLFPNAELARRGLSGRKGFPESYDRRSLLRFLAAVKSGAPEVRAPVYSHHTYDIVPGASITVRRPDILIVEGLNVLQPPRPRADGKVGVAVSDYFDFSIYVDASATDVRSWYIRRFLRLKHGAFQDPDSFFHRYSELTDAEARVLASEIWDSINSPNLHENVMPSRGRADLLLRKASDHSVARIQLRKL</sequence>
<keyword evidence="11 14" id="KW-0067">ATP-binding</keyword>